<evidence type="ECO:0000259" key="2">
    <source>
        <dbReference type="Pfam" id="PF13860"/>
    </source>
</evidence>
<protein>
    <recommendedName>
        <fullName evidence="2">FlgD/Vpr Ig-like domain-containing protein</fullName>
    </recommendedName>
</protein>
<proteinExistence type="predicted"/>
<accession>B0VGQ0</accession>
<feature type="domain" description="FlgD/Vpr Ig-like" evidence="2">
    <location>
        <begin position="651"/>
        <end position="714"/>
    </location>
</feature>
<dbReference type="RefSeq" id="WP_015424347.1">
    <property type="nucleotide sequence ID" value="NC_020449.1"/>
</dbReference>
<feature type="chain" id="PRO_5002757815" description="FlgD/Vpr Ig-like domain-containing protein" evidence="1">
    <location>
        <begin position="21"/>
        <end position="727"/>
    </location>
</feature>
<gene>
    <name evidence="3" type="ordered locus">CLOAM0602</name>
</gene>
<reference evidence="3 4" key="1">
    <citation type="journal article" date="2008" name="J. Bacteriol.">
        <title>'Candidatus Cloacamonas acidaminovorans': genome sequence reconstruction provides a first glimpse of a new bacterial division.</title>
        <authorList>
            <person name="Pelletier E."/>
            <person name="Kreimeyer A."/>
            <person name="Bocs S."/>
            <person name="Rouy Z."/>
            <person name="Gyapay G."/>
            <person name="Chouari R."/>
            <person name="Riviere D."/>
            <person name="Ganesan A."/>
            <person name="Daegelen P."/>
            <person name="Sghir A."/>
            <person name="Cohen G.N."/>
            <person name="Medigue C."/>
            <person name="Weissenbach J."/>
            <person name="Le Paslier D."/>
        </authorList>
    </citation>
    <scope>NUCLEOTIDE SEQUENCE [LARGE SCALE GENOMIC DNA]</scope>
    <source>
        <strain evidence="4">Evry</strain>
    </source>
</reference>
<dbReference type="HOGENOM" id="CLU_380710_0_0_0"/>
<dbReference type="eggNOG" id="COG4412">
    <property type="taxonomic scope" value="Bacteria"/>
</dbReference>
<dbReference type="InterPro" id="IPR025965">
    <property type="entry name" value="FlgD/Vpr_Ig-like"/>
</dbReference>
<keyword evidence="4" id="KW-1185">Reference proteome</keyword>
<dbReference type="InterPro" id="IPR026444">
    <property type="entry name" value="Secre_tail"/>
</dbReference>
<sequence length="727" mass="82344">MKKILLVSLTLSLLVGIIFAQEMIPTPDNKKAMETPVPKKIIPSERTAPVYTFTKTPHSLLTSYYDYMIGSYNGLPLRVIPSNILGGGYFLTYHGRRTSTGTRRIFYAYLDANGDVIVNNEITTEANNEGYGTVAVDPVSGKPFYAWHANSDTDTEMEVQFTVDQFYEGIYGLFTPLVDVIDNPSTVYTSDGNFTDNNEFIWPTAVIGPSPYPDKRRIYVIARNSITHTYGPSENPKIAYADFDANQIEQNVPLTWQYTSIPEMDEWNVDDEWRRPFNSLTADNAGNIYYAGFHFATEADGSTNIVEQDVDVFQCGNYGEGTWSRTSSWGNLPTWNPNTSPTDTTGFFKNQSELPYGDNDIYWELFSSASGHLNATVDDLGRIHFPAVWRLVTNDGYWFPNFQLPKEIIFNPSQPEGSQFRINDIWPRKDPTNDVDEHYQPWDSQPPWGVEDFVQDPDTHEWFVDMYLSWEFPYWDQNAHDSAMFFHCNNMKVTENNGHGMLAMVWQNSARAKWYNADGDSDYSAWANTPEIWISVSGDNGNHWSEPIKLNNIETPEFAGIKPMWVYPADKVIYVGESNGEKVGKLGLLFYDDFTWGAFVISPGVGPMNDGGRVMFTELQIVFPSNASDDPTVSPVTNMLNQNYPNPFNPETTISFDMPKTANANLSVYNVKGQLVKTLHNGIANFGRNNVVWNGTDNNGNKVTSGLYFYRLTTDGKVETRKMMLMK</sequence>
<feature type="signal peptide" evidence="1">
    <location>
        <begin position="1"/>
        <end position="20"/>
    </location>
</feature>
<evidence type="ECO:0000256" key="1">
    <source>
        <dbReference type="SAM" id="SignalP"/>
    </source>
</evidence>
<dbReference type="KEGG" id="caci:CLOAM0602"/>
<dbReference type="EMBL" id="CU466930">
    <property type="protein sequence ID" value="CAO80487.1"/>
    <property type="molecule type" value="Genomic_DNA"/>
</dbReference>
<keyword evidence="1" id="KW-0732">Signal</keyword>
<dbReference type="OrthoDB" id="9757809at2"/>
<organism evidence="3 4">
    <name type="scientific">Cloacimonas acidaminovorans (strain Evry)</name>
    <dbReference type="NCBI Taxonomy" id="459349"/>
    <lineage>
        <taxon>Bacteria</taxon>
        <taxon>Pseudomonadati</taxon>
        <taxon>Candidatus Cloacimonadota</taxon>
        <taxon>Candidatus Cloacimonadia</taxon>
        <taxon>Candidatus Cloacimonadales</taxon>
        <taxon>Candidatus Cloacimonadaceae</taxon>
        <taxon>Candidatus Cloacimonas</taxon>
    </lineage>
</organism>
<dbReference type="NCBIfam" id="TIGR04183">
    <property type="entry name" value="Por_Secre_tail"/>
    <property type="match status" value="1"/>
</dbReference>
<dbReference type="STRING" id="459349.CLOAM0602"/>
<name>B0VGQ0_CLOAI</name>
<dbReference type="Pfam" id="PF13860">
    <property type="entry name" value="FlgD_ig"/>
    <property type="match status" value="1"/>
</dbReference>
<evidence type="ECO:0000313" key="4">
    <source>
        <dbReference type="Proteomes" id="UP000002019"/>
    </source>
</evidence>
<dbReference type="Proteomes" id="UP000002019">
    <property type="component" value="Chromosome"/>
</dbReference>
<dbReference type="AlphaFoldDB" id="B0VGQ0"/>
<evidence type="ECO:0000313" key="3">
    <source>
        <dbReference type="EMBL" id="CAO80487.1"/>
    </source>
</evidence>
<dbReference type="Gene3D" id="2.60.40.4070">
    <property type="match status" value="1"/>
</dbReference>